<dbReference type="Gene3D" id="1.20.120.1750">
    <property type="match status" value="1"/>
</dbReference>
<comment type="pathway">
    <text evidence="2">Protein modification; protein ubiquitination.</text>
</comment>
<feature type="region of interest" description="Disordered" evidence="11">
    <location>
        <begin position="1"/>
        <end position="27"/>
    </location>
</feature>
<evidence type="ECO:0000256" key="9">
    <source>
        <dbReference type="ARBA" id="ARBA00022833"/>
    </source>
</evidence>
<keyword evidence="5" id="KW-0479">Metal-binding</keyword>
<evidence type="ECO:0000256" key="1">
    <source>
        <dbReference type="ARBA" id="ARBA00001798"/>
    </source>
</evidence>
<evidence type="ECO:0000313" key="15">
    <source>
        <dbReference type="Proteomes" id="UP001215280"/>
    </source>
</evidence>
<comment type="caution">
    <text evidence="14">The sequence shown here is derived from an EMBL/GenBank/DDBJ whole genome shotgun (WGS) entry which is preliminary data.</text>
</comment>
<organism evidence="14 15">
    <name type="scientific">Mycena maculata</name>
    <dbReference type="NCBI Taxonomy" id="230809"/>
    <lineage>
        <taxon>Eukaryota</taxon>
        <taxon>Fungi</taxon>
        <taxon>Dikarya</taxon>
        <taxon>Basidiomycota</taxon>
        <taxon>Agaricomycotina</taxon>
        <taxon>Agaricomycetes</taxon>
        <taxon>Agaricomycetidae</taxon>
        <taxon>Agaricales</taxon>
        <taxon>Marasmiineae</taxon>
        <taxon>Mycenaceae</taxon>
        <taxon>Mycena</taxon>
    </lineage>
</organism>
<dbReference type="InterPro" id="IPR013083">
    <property type="entry name" value="Znf_RING/FYVE/PHD"/>
</dbReference>
<keyword evidence="9" id="KW-0862">Zinc</keyword>
<proteinExistence type="predicted"/>
<dbReference type="GO" id="GO:0008270">
    <property type="term" value="F:zinc ion binding"/>
    <property type="evidence" value="ECO:0007669"/>
    <property type="project" value="UniProtKB-KW"/>
</dbReference>
<dbReference type="CDD" id="cd22584">
    <property type="entry name" value="Rcat_RBR_unk"/>
    <property type="match status" value="1"/>
</dbReference>
<dbReference type="PROSITE" id="PS00518">
    <property type="entry name" value="ZF_RING_1"/>
    <property type="match status" value="1"/>
</dbReference>
<feature type="compositionally biased region" description="Low complexity" evidence="11">
    <location>
        <begin position="9"/>
        <end position="21"/>
    </location>
</feature>
<evidence type="ECO:0000256" key="11">
    <source>
        <dbReference type="SAM" id="MobiDB-lite"/>
    </source>
</evidence>
<dbReference type="PANTHER" id="PTHR22770">
    <property type="entry name" value="UBIQUITIN CONJUGATING ENZYME 7 INTERACTING PROTEIN-RELATED"/>
    <property type="match status" value="1"/>
</dbReference>
<name>A0AAD7HFF5_9AGAR</name>
<dbReference type="SMART" id="SM00184">
    <property type="entry name" value="RING"/>
    <property type="match status" value="2"/>
</dbReference>
<keyword evidence="4" id="KW-0808">Transferase</keyword>
<dbReference type="GO" id="GO:0061630">
    <property type="term" value="F:ubiquitin protein ligase activity"/>
    <property type="evidence" value="ECO:0007669"/>
    <property type="project" value="UniProtKB-EC"/>
</dbReference>
<evidence type="ECO:0000256" key="4">
    <source>
        <dbReference type="ARBA" id="ARBA00022679"/>
    </source>
</evidence>
<keyword evidence="8" id="KW-0833">Ubl conjugation pathway</keyword>
<evidence type="ECO:0000256" key="8">
    <source>
        <dbReference type="ARBA" id="ARBA00022786"/>
    </source>
</evidence>
<dbReference type="InterPro" id="IPR054694">
    <property type="entry name" value="Parkin-like_IBR"/>
</dbReference>
<comment type="catalytic activity">
    <reaction evidence="1">
        <text>[E2 ubiquitin-conjugating enzyme]-S-ubiquitinyl-L-cysteine + [acceptor protein]-L-lysine = [E2 ubiquitin-conjugating enzyme]-L-cysteine + [acceptor protein]-N(6)-ubiquitinyl-L-lysine.</text>
        <dbReference type="EC" id="2.3.2.31"/>
    </reaction>
</comment>
<dbReference type="InterPro" id="IPR017907">
    <property type="entry name" value="Znf_RING_CS"/>
</dbReference>
<dbReference type="SUPFAM" id="SSF57850">
    <property type="entry name" value="RING/U-box"/>
    <property type="match status" value="2"/>
</dbReference>
<keyword evidence="7 10" id="KW-0863">Zinc-finger</keyword>
<dbReference type="InterPro" id="IPR044066">
    <property type="entry name" value="TRIAD_supradom"/>
</dbReference>
<dbReference type="Proteomes" id="UP001215280">
    <property type="component" value="Unassembled WGS sequence"/>
</dbReference>
<dbReference type="InterPro" id="IPR051628">
    <property type="entry name" value="LUBAC_E3_Ligases"/>
</dbReference>
<evidence type="ECO:0000256" key="3">
    <source>
        <dbReference type="ARBA" id="ARBA00012251"/>
    </source>
</evidence>
<evidence type="ECO:0000259" key="12">
    <source>
        <dbReference type="PROSITE" id="PS50089"/>
    </source>
</evidence>
<dbReference type="InterPro" id="IPR001841">
    <property type="entry name" value="Znf_RING"/>
</dbReference>
<accession>A0AAD7HFF5</accession>
<reference evidence="14" key="1">
    <citation type="submission" date="2023-03" db="EMBL/GenBank/DDBJ databases">
        <title>Massive genome expansion in bonnet fungi (Mycena s.s.) driven by repeated elements and novel gene families across ecological guilds.</title>
        <authorList>
            <consortium name="Lawrence Berkeley National Laboratory"/>
            <person name="Harder C.B."/>
            <person name="Miyauchi S."/>
            <person name="Viragh M."/>
            <person name="Kuo A."/>
            <person name="Thoen E."/>
            <person name="Andreopoulos B."/>
            <person name="Lu D."/>
            <person name="Skrede I."/>
            <person name="Drula E."/>
            <person name="Henrissat B."/>
            <person name="Morin E."/>
            <person name="Kohler A."/>
            <person name="Barry K."/>
            <person name="LaButti K."/>
            <person name="Morin E."/>
            <person name="Salamov A."/>
            <person name="Lipzen A."/>
            <person name="Mereny Z."/>
            <person name="Hegedus B."/>
            <person name="Baldrian P."/>
            <person name="Stursova M."/>
            <person name="Weitz H."/>
            <person name="Taylor A."/>
            <person name="Grigoriev I.V."/>
            <person name="Nagy L.G."/>
            <person name="Martin F."/>
            <person name="Kauserud H."/>
        </authorList>
    </citation>
    <scope>NUCLEOTIDE SEQUENCE</scope>
    <source>
        <strain evidence="14">CBHHK188m</strain>
    </source>
</reference>
<evidence type="ECO:0000259" key="13">
    <source>
        <dbReference type="PROSITE" id="PS51873"/>
    </source>
</evidence>
<dbReference type="PROSITE" id="PS50089">
    <property type="entry name" value="ZF_RING_2"/>
    <property type="match status" value="1"/>
</dbReference>
<keyword evidence="6" id="KW-0677">Repeat</keyword>
<dbReference type="Pfam" id="PF13639">
    <property type="entry name" value="zf-RING_2"/>
    <property type="match status" value="1"/>
</dbReference>
<keyword evidence="15" id="KW-1185">Reference proteome</keyword>
<evidence type="ECO:0000256" key="2">
    <source>
        <dbReference type="ARBA" id="ARBA00004906"/>
    </source>
</evidence>
<evidence type="ECO:0000256" key="5">
    <source>
        <dbReference type="ARBA" id="ARBA00022723"/>
    </source>
</evidence>
<evidence type="ECO:0000256" key="7">
    <source>
        <dbReference type="ARBA" id="ARBA00022771"/>
    </source>
</evidence>
<gene>
    <name evidence="14" type="ORF">DFH07DRAFT_315765</name>
</gene>
<dbReference type="EMBL" id="JARJLG010000296">
    <property type="protein sequence ID" value="KAJ7719079.1"/>
    <property type="molecule type" value="Genomic_DNA"/>
</dbReference>
<dbReference type="EC" id="2.3.2.31" evidence="3"/>
<dbReference type="PROSITE" id="PS51873">
    <property type="entry name" value="TRIAD"/>
    <property type="match status" value="1"/>
</dbReference>
<feature type="domain" description="RING-type" evidence="13">
    <location>
        <begin position="169"/>
        <end position="387"/>
    </location>
</feature>
<protein>
    <recommendedName>
        <fullName evidence="3">RBR-type E3 ubiquitin transferase</fullName>
        <ecNumber evidence="3">2.3.2.31</ecNumber>
    </recommendedName>
</protein>
<dbReference type="Pfam" id="PF22605">
    <property type="entry name" value="IBR_2"/>
    <property type="match status" value="1"/>
</dbReference>
<sequence length="387" mass="42737">MAEAGVIGSRRTTSQQTMTTTPGWRPPEWAKRAVSGIFTVYARIIMLTARTGPTTLSSPAATLVPLAAATPSSPAGSSREWELEERVRMSESMVGAYMPTGSHSRPGSGLVSSTYLDASRIDTRGGVDDRISTDSSLDTLKAQAIQREFEEEDARLMAERAALQKEAQRVFECGVCFEEYPEDYVTRIAGCTHAFCRDCLKTYLVSKLNDKLYPIFCPTCVADNSHAEPGVISDDLAQMLGLNDQEYQILQELQIASTSILLHCRKCKESVFVDRAEYEAASTLVCPLPRCNYAWCKACQQPVTEDGPKHSCDGSSELEHLMKQHGWKHCPGCRTPFQKSSGCNHMTCMSPGCNTHFCYVCGQSIIRSALRQEIETAVNAHYNRCNL</sequence>
<evidence type="ECO:0000256" key="10">
    <source>
        <dbReference type="PROSITE-ProRule" id="PRU00175"/>
    </source>
</evidence>
<evidence type="ECO:0000313" key="14">
    <source>
        <dbReference type="EMBL" id="KAJ7719079.1"/>
    </source>
</evidence>
<feature type="domain" description="RING-type" evidence="12">
    <location>
        <begin position="173"/>
        <end position="220"/>
    </location>
</feature>
<dbReference type="Gene3D" id="3.30.40.10">
    <property type="entry name" value="Zinc/RING finger domain, C3HC4 (zinc finger)"/>
    <property type="match status" value="1"/>
</dbReference>
<evidence type="ECO:0000256" key="6">
    <source>
        <dbReference type="ARBA" id="ARBA00022737"/>
    </source>
</evidence>
<dbReference type="AlphaFoldDB" id="A0AAD7HFF5"/>